<dbReference type="Gene3D" id="1.20.58.2220">
    <property type="entry name" value="Formin, FH2 domain"/>
    <property type="match status" value="1"/>
</dbReference>
<reference evidence="2" key="1">
    <citation type="submission" date="2023-10" db="EMBL/GenBank/DDBJ databases">
        <authorList>
            <person name="Chen Y."/>
            <person name="Shah S."/>
            <person name="Dougan E. K."/>
            <person name="Thang M."/>
            <person name="Chan C."/>
        </authorList>
    </citation>
    <scope>NUCLEOTIDE SEQUENCE [LARGE SCALE GENOMIC DNA]</scope>
</reference>
<dbReference type="Proteomes" id="UP001189429">
    <property type="component" value="Unassembled WGS sequence"/>
</dbReference>
<organism evidence="2 3">
    <name type="scientific">Prorocentrum cordatum</name>
    <dbReference type="NCBI Taxonomy" id="2364126"/>
    <lineage>
        <taxon>Eukaryota</taxon>
        <taxon>Sar</taxon>
        <taxon>Alveolata</taxon>
        <taxon>Dinophyceae</taxon>
        <taxon>Prorocentrales</taxon>
        <taxon>Prorocentraceae</taxon>
        <taxon>Prorocentrum</taxon>
    </lineage>
</organism>
<evidence type="ECO:0000259" key="1">
    <source>
        <dbReference type="PROSITE" id="PS51444"/>
    </source>
</evidence>
<name>A0ABN9PG55_9DINO</name>
<dbReference type="Pfam" id="PF02181">
    <property type="entry name" value="FH2"/>
    <property type="match status" value="1"/>
</dbReference>
<accession>A0ABN9PG55</accession>
<keyword evidence="3" id="KW-1185">Reference proteome</keyword>
<dbReference type="InterPro" id="IPR051144">
    <property type="entry name" value="Formin_homology_domain"/>
</dbReference>
<dbReference type="InterPro" id="IPR042201">
    <property type="entry name" value="FH2_Formin_sf"/>
</dbReference>
<dbReference type="PROSITE" id="PS51444">
    <property type="entry name" value="FH2"/>
    <property type="match status" value="1"/>
</dbReference>
<dbReference type="PANTHER" id="PTHR45733">
    <property type="entry name" value="FORMIN-J"/>
    <property type="match status" value="1"/>
</dbReference>
<feature type="non-terminal residue" evidence="2">
    <location>
        <position position="1"/>
    </location>
</feature>
<comment type="caution">
    <text evidence="2">The sequence shown here is derived from an EMBL/GenBank/DDBJ whole genome shotgun (WGS) entry which is preliminary data.</text>
</comment>
<evidence type="ECO:0000313" key="2">
    <source>
        <dbReference type="EMBL" id="CAK0790180.1"/>
    </source>
</evidence>
<protein>
    <recommendedName>
        <fullName evidence="1">FH2 domain-containing protein</fullName>
    </recommendedName>
</protein>
<dbReference type="InterPro" id="IPR015425">
    <property type="entry name" value="FH2_Formin"/>
</dbReference>
<proteinExistence type="predicted"/>
<evidence type="ECO:0000313" key="3">
    <source>
        <dbReference type="Proteomes" id="UP001189429"/>
    </source>
</evidence>
<dbReference type="SUPFAM" id="SSF101447">
    <property type="entry name" value="Formin homology 2 domain (FH2 domain)"/>
    <property type="match status" value="1"/>
</dbReference>
<sequence>SNILKRCAVIQRASEEVRGSAQFRDLLHIIMKVGNFINHGEATVSKEGVVRSFALESLQTLSSFKAGKISALHFLCFTLRCSDESFLRSLKQSLRHIREASFERLSALKSEATVIGKHVQEYAGCYTYFSGGARLGGQRTK</sequence>
<dbReference type="EMBL" id="CAUYUJ010000373">
    <property type="protein sequence ID" value="CAK0790180.1"/>
    <property type="molecule type" value="Genomic_DNA"/>
</dbReference>
<feature type="domain" description="FH2" evidence="1">
    <location>
        <begin position="1"/>
        <end position="141"/>
    </location>
</feature>
<gene>
    <name evidence="2" type="ORF">PCOR1329_LOCUS1532</name>
</gene>